<keyword evidence="2" id="KW-1185">Reference proteome</keyword>
<dbReference type="HOGENOM" id="CLU_110275_0_0_0"/>
<name>E4UA72_OCEP5</name>
<protein>
    <recommendedName>
        <fullName evidence="3">DUF11 domain-containing protein</fullName>
    </recommendedName>
</protein>
<dbReference type="EMBL" id="CP002361">
    <property type="protein sequence ID" value="ADR37515.1"/>
    <property type="molecule type" value="Genomic_DNA"/>
</dbReference>
<organism evidence="1 2">
    <name type="scientific">Oceanithermus profundus (strain DSM 14977 / NBRC 100410 / VKM B-2274 / 506)</name>
    <dbReference type="NCBI Taxonomy" id="670487"/>
    <lineage>
        <taxon>Bacteria</taxon>
        <taxon>Thermotogati</taxon>
        <taxon>Deinococcota</taxon>
        <taxon>Deinococci</taxon>
        <taxon>Thermales</taxon>
        <taxon>Thermaceae</taxon>
        <taxon>Oceanithermus</taxon>
    </lineage>
</organism>
<dbReference type="STRING" id="670487.Ocepr_2065"/>
<dbReference type="RefSeq" id="WP_013458685.1">
    <property type="nucleotide sequence ID" value="NC_014761.1"/>
</dbReference>
<gene>
    <name evidence="1" type="ordered locus">Ocepr_2065</name>
</gene>
<evidence type="ECO:0008006" key="3">
    <source>
        <dbReference type="Google" id="ProtNLM"/>
    </source>
</evidence>
<dbReference type="AlphaFoldDB" id="E4UA72"/>
<dbReference type="Proteomes" id="UP000008722">
    <property type="component" value="Chromosome"/>
</dbReference>
<dbReference type="eggNOG" id="COG4719">
    <property type="taxonomic scope" value="Bacteria"/>
</dbReference>
<reference evidence="2" key="1">
    <citation type="submission" date="2010-11" db="EMBL/GenBank/DDBJ databases">
        <title>The complete sequence of chromosome of Oceanithermus profundus DSM 14977.</title>
        <authorList>
            <consortium name="US DOE Joint Genome Institute (JGI-PGF)"/>
            <person name="Lucas S."/>
            <person name="Copeland A."/>
            <person name="Lapidus A."/>
            <person name="Bruce D."/>
            <person name="Goodwin L."/>
            <person name="Pitluck S."/>
            <person name="Kyrpides N."/>
            <person name="Mavromatis K."/>
            <person name="Pagani I."/>
            <person name="Ivanova N."/>
            <person name="Zhang X."/>
            <person name="Brettin T."/>
            <person name="Detter J.C."/>
            <person name="Tapia R."/>
            <person name="Han C."/>
            <person name="Land M."/>
            <person name="Hauser L."/>
            <person name="Markowitz V."/>
            <person name="Cheng J.-F."/>
            <person name="Hugenholtz P."/>
            <person name="Woyke T."/>
            <person name="Wu D."/>
            <person name="Tindall B."/>
            <person name="Faehnrich R."/>
            <person name="Brambilla E."/>
            <person name="Klenk H.-P."/>
            <person name="Eisen J.A."/>
        </authorList>
    </citation>
    <scope>NUCLEOTIDE SEQUENCE [LARGE SCALE GENOMIC DNA]</scope>
    <source>
        <strain evidence="2">DSM 14977 / NBRC 100410 / VKM B-2274 / 506</strain>
    </source>
</reference>
<accession>E4UA72</accession>
<reference evidence="1 2" key="2">
    <citation type="journal article" date="2011" name="Stand. Genomic Sci.">
        <title>Complete genome sequence of Oceanithermus profundus type strain (506).</title>
        <authorList>
            <person name="Pati A."/>
            <person name="Zhang X."/>
            <person name="Lapidus A."/>
            <person name="Nolan M."/>
            <person name="Lucas S."/>
            <person name="Del Rio T.G."/>
            <person name="Tice H."/>
            <person name="Cheng J.F."/>
            <person name="Tapia R."/>
            <person name="Han C."/>
            <person name="Goodwin L."/>
            <person name="Pitluck S."/>
            <person name="Liolios K."/>
            <person name="Pagani I."/>
            <person name="Ivanova N."/>
            <person name="Mavromatis K."/>
            <person name="Chen A."/>
            <person name="Palaniappan K."/>
            <person name="Hauser L."/>
            <person name="Jeffries C.D."/>
            <person name="Brambilla E.M."/>
            <person name="Rohl A."/>
            <person name="Mwirichia R."/>
            <person name="Rohde M."/>
            <person name="Tindall B.J."/>
            <person name="Sikorski J."/>
            <person name="Wirth R."/>
            <person name="Goker M."/>
            <person name="Woyke T."/>
            <person name="Detter J.C."/>
            <person name="Bristow J."/>
            <person name="Eisen J.A."/>
            <person name="Markowitz V."/>
            <person name="Hugenholtz P."/>
            <person name="Kyrpides N.C."/>
            <person name="Klenk H.P."/>
            <person name="Land M."/>
        </authorList>
    </citation>
    <scope>NUCLEOTIDE SEQUENCE [LARGE SCALE GENOMIC DNA]</scope>
    <source>
        <strain evidence="2">DSM 14977 / NBRC 100410 / VKM B-2274 / 506</strain>
    </source>
</reference>
<evidence type="ECO:0000313" key="1">
    <source>
        <dbReference type="EMBL" id="ADR37515.1"/>
    </source>
</evidence>
<proteinExistence type="predicted"/>
<evidence type="ECO:0000313" key="2">
    <source>
        <dbReference type="Proteomes" id="UP000008722"/>
    </source>
</evidence>
<sequence length="168" mass="18533" precursor="true">MNLRRAVWTAVFFALAVAAVPPLWLELASFRVLQVTNAEGERLEVFERAASAAPGETLEWRLAATNRSDRALEDVVLVIPVPPGTRYLAGSAEPLDLGGVAVRPEFSFDGGARYARPPLYRKVVVVTDGVEQEREVEVKPEAYTHVRWVLPALDAGQTVTVRLRTVVR</sequence>
<dbReference type="KEGG" id="opr:Ocepr_2065"/>